<evidence type="ECO:0000313" key="2">
    <source>
        <dbReference type="Proteomes" id="UP000030322"/>
    </source>
</evidence>
<dbReference type="EMBL" id="KP037007">
    <property type="protein sequence ID" value="AIX13061.1"/>
    <property type="molecule type" value="Genomic_DNA"/>
</dbReference>
<protein>
    <submittedName>
        <fullName evidence="1">Uncharacterized protein</fullName>
    </submittedName>
</protein>
<dbReference type="GeneID" id="24623180"/>
<keyword evidence="2" id="KW-1185">Reference proteome</keyword>
<gene>
    <name evidence="1" type="ORF">NW77_053</name>
</gene>
<evidence type="ECO:0000313" key="1">
    <source>
        <dbReference type="EMBL" id="AIX13061.1"/>
    </source>
</evidence>
<name>A0A0A0YVF0_9CAUD</name>
<sequence length="161" mass="17777">MLTGYCFAGENKQLDVLTVEEDDFCLFLTDYCQRNGITKIAMDLETRRSIHYGVIDLIHAGFKIIVVDPVYSPINDKHVLPLDVHRTLSTLGNHHPGSVCIGRLLVQMVLAGHLGAVTSLQDSGSESPLLNHLPMATLGFLDCQVNSKIENEVSFIRSNTI</sequence>
<proteinExistence type="predicted"/>
<dbReference type="Proteomes" id="UP000030322">
    <property type="component" value="Segment"/>
</dbReference>
<dbReference type="OrthoDB" id="9989at10239"/>
<dbReference type="KEGG" id="vg:24623180"/>
<accession>A0A0A0YVF0</accession>
<reference evidence="1 2" key="1">
    <citation type="submission" date="2014-10" db="EMBL/GenBank/DDBJ databases">
        <title>Characterization of a new ViI-like Erwinia amylovora bacteriophage.</title>
        <authorList>
            <person name="Lagonenko A.L."/>
            <person name="Valentovich L.N."/>
        </authorList>
    </citation>
    <scope>NUCLEOTIDE SEQUENCE [LARGE SCALE GENOMIC DNA]</scope>
</reference>
<dbReference type="RefSeq" id="YP_009147565.1">
    <property type="nucleotide sequence ID" value="NC_027340.1"/>
</dbReference>
<organism evidence="1 2">
    <name type="scientific">Erwinia phage phiEa2809</name>
    <dbReference type="NCBI Taxonomy" id="1564096"/>
    <lineage>
        <taxon>Viruses</taxon>
        <taxon>Duplodnaviria</taxon>
        <taxon>Heunggongvirae</taxon>
        <taxon>Uroviricota</taxon>
        <taxon>Caudoviricetes</taxon>
        <taxon>Pantevenvirales</taxon>
        <taxon>Ackermannviridae</taxon>
        <taxon>Nezavisimistyvirus</taxon>
        <taxon>Nezavisimistyvirus Ea2809</taxon>
    </lineage>
</organism>